<keyword evidence="1" id="KW-0472">Membrane</keyword>
<keyword evidence="3" id="KW-1185">Reference proteome</keyword>
<evidence type="ECO:0000313" key="2">
    <source>
        <dbReference type="EMBL" id="KAH7972157.1"/>
    </source>
</evidence>
<organism evidence="2 3">
    <name type="scientific">Rhipicephalus sanguineus</name>
    <name type="common">Brown dog tick</name>
    <name type="synonym">Ixodes sanguineus</name>
    <dbReference type="NCBI Taxonomy" id="34632"/>
    <lineage>
        <taxon>Eukaryota</taxon>
        <taxon>Metazoa</taxon>
        <taxon>Ecdysozoa</taxon>
        <taxon>Arthropoda</taxon>
        <taxon>Chelicerata</taxon>
        <taxon>Arachnida</taxon>
        <taxon>Acari</taxon>
        <taxon>Parasitiformes</taxon>
        <taxon>Ixodida</taxon>
        <taxon>Ixodoidea</taxon>
        <taxon>Ixodidae</taxon>
        <taxon>Rhipicephalinae</taxon>
        <taxon>Rhipicephalus</taxon>
        <taxon>Rhipicephalus</taxon>
    </lineage>
</organism>
<evidence type="ECO:0000256" key="1">
    <source>
        <dbReference type="SAM" id="Phobius"/>
    </source>
</evidence>
<keyword evidence="1" id="KW-1133">Transmembrane helix</keyword>
<name>A0A9D4Q9E4_RHISA</name>
<protein>
    <submittedName>
        <fullName evidence="2">Uncharacterized protein</fullName>
    </submittedName>
</protein>
<proteinExistence type="predicted"/>
<sequence length="165" mass="18898">MSDDDEEEESVAEDLGPAYLTMGVTASVLRAYHRIARMLRKAWTDMRFAGKDPSKEERLLHNYMKMASQVTEFLWQQARVSCQVREKQNETLHNVTVLGNKTLPAKVEEVLNKGPKYSYEPRKQRHQLLAMVRTVADRAAEDDKGRLVGDGVASLKRTLNMIDLY</sequence>
<gene>
    <name evidence="2" type="ORF">HPB52_007919</name>
</gene>
<keyword evidence="1" id="KW-0812">Transmembrane</keyword>
<dbReference type="AlphaFoldDB" id="A0A9D4Q9E4"/>
<dbReference type="Proteomes" id="UP000821837">
    <property type="component" value="Chromosome 11"/>
</dbReference>
<reference evidence="2" key="2">
    <citation type="submission" date="2021-09" db="EMBL/GenBank/DDBJ databases">
        <authorList>
            <person name="Jia N."/>
            <person name="Wang J."/>
            <person name="Shi W."/>
            <person name="Du L."/>
            <person name="Sun Y."/>
            <person name="Zhan W."/>
            <person name="Jiang J."/>
            <person name="Wang Q."/>
            <person name="Zhang B."/>
            <person name="Ji P."/>
            <person name="Sakyi L.B."/>
            <person name="Cui X."/>
            <person name="Yuan T."/>
            <person name="Jiang B."/>
            <person name="Yang W."/>
            <person name="Lam T.T.-Y."/>
            <person name="Chang Q."/>
            <person name="Ding S."/>
            <person name="Wang X."/>
            <person name="Zhu J."/>
            <person name="Ruan X."/>
            <person name="Zhao L."/>
            <person name="Wei J."/>
            <person name="Que T."/>
            <person name="Du C."/>
            <person name="Cheng J."/>
            <person name="Dai P."/>
            <person name="Han X."/>
            <person name="Huang E."/>
            <person name="Gao Y."/>
            <person name="Liu J."/>
            <person name="Shao H."/>
            <person name="Ye R."/>
            <person name="Li L."/>
            <person name="Wei W."/>
            <person name="Wang X."/>
            <person name="Wang C."/>
            <person name="Huo Q."/>
            <person name="Li W."/>
            <person name="Guo W."/>
            <person name="Chen H."/>
            <person name="Chen S."/>
            <person name="Zhou L."/>
            <person name="Zhou L."/>
            <person name="Ni X."/>
            <person name="Tian J."/>
            <person name="Zhou Y."/>
            <person name="Sheng Y."/>
            <person name="Liu T."/>
            <person name="Pan Y."/>
            <person name="Xia L."/>
            <person name="Li J."/>
            <person name="Zhao F."/>
            <person name="Cao W."/>
        </authorList>
    </citation>
    <scope>NUCLEOTIDE SEQUENCE</scope>
    <source>
        <strain evidence="2">Rsan-2018</strain>
        <tissue evidence="2">Larvae</tissue>
    </source>
</reference>
<evidence type="ECO:0000313" key="3">
    <source>
        <dbReference type="Proteomes" id="UP000821837"/>
    </source>
</evidence>
<comment type="caution">
    <text evidence="2">The sequence shown here is derived from an EMBL/GenBank/DDBJ whole genome shotgun (WGS) entry which is preliminary data.</text>
</comment>
<reference evidence="2" key="1">
    <citation type="journal article" date="2020" name="Cell">
        <title>Large-Scale Comparative Analyses of Tick Genomes Elucidate Their Genetic Diversity and Vector Capacities.</title>
        <authorList>
            <consortium name="Tick Genome and Microbiome Consortium (TIGMIC)"/>
            <person name="Jia N."/>
            <person name="Wang J."/>
            <person name="Shi W."/>
            <person name="Du L."/>
            <person name="Sun Y."/>
            <person name="Zhan W."/>
            <person name="Jiang J.F."/>
            <person name="Wang Q."/>
            <person name="Zhang B."/>
            <person name="Ji P."/>
            <person name="Bell-Sakyi L."/>
            <person name="Cui X.M."/>
            <person name="Yuan T.T."/>
            <person name="Jiang B.G."/>
            <person name="Yang W.F."/>
            <person name="Lam T.T."/>
            <person name="Chang Q.C."/>
            <person name="Ding S.J."/>
            <person name="Wang X.J."/>
            <person name="Zhu J.G."/>
            <person name="Ruan X.D."/>
            <person name="Zhao L."/>
            <person name="Wei J.T."/>
            <person name="Ye R.Z."/>
            <person name="Que T.C."/>
            <person name="Du C.H."/>
            <person name="Zhou Y.H."/>
            <person name="Cheng J.X."/>
            <person name="Dai P.F."/>
            <person name="Guo W.B."/>
            <person name="Han X.H."/>
            <person name="Huang E.J."/>
            <person name="Li L.F."/>
            <person name="Wei W."/>
            <person name="Gao Y.C."/>
            <person name="Liu J.Z."/>
            <person name="Shao H.Z."/>
            <person name="Wang X."/>
            <person name="Wang C.C."/>
            <person name="Yang T.C."/>
            <person name="Huo Q.B."/>
            <person name="Li W."/>
            <person name="Chen H.Y."/>
            <person name="Chen S.E."/>
            <person name="Zhou L.G."/>
            <person name="Ni X.B."/>
            <person name="Tian J.H."/>
            <person name="Sheng Y."/>
            <person name="Liu T."/>
            <person name="Pan Y.S."/>
            <person name="Xia L.Y."/>
            <person name="Li J."/>
            <person name="Zhao F."/>
            <person name="Cao W.C."/>
        </authorList>
    </citation>
    <scope>NUCLEOTIDE SEQUENCE</scope>
    <source>
        <strain evidence="2">Rsan-2018</strain>
    </source>
</reference>
<feature type="transmembrane region" description="Helical" evidence="1">
    <location>
        <begin position="15"/>
        <end position="32"/>
    </location>
</feature>
<accession>A0A9D4Q9E4</accession>
<dbReference type="VEuPathDB" id="VectorBase:RSAN_048499"/>
<dbReference type="EMBL" id="JABSTV010001247">
    <property type="protein sequence ID" value="KAH7972157.1"/>
    <property type="molecule type" value="Genomic_DNA"/>
</dbReference>